<keyword evidence="1" id="KW-0812">Transmembrane</keyword>
<feature type="non-terminal residue" evidence="2">
    <location>
        <position position="37"/>
    </location>
</feature>
<feature type="transmembrane region" description="Helical" evidence="1">
    <location>
        <begin position="6"/>
        <end position="24"/>
    </location>
</feature>
<name>A0A382GEU9_9ZZZZ</name>
<evidence type="ECO:0000256" key="1">
    <source>
        <dbReference type="SAM" id="Phobius"/>
    </source>
</evidence>
<keyword evidence="1" id="KW-0472">Membrane</keyword>
<reference evidence="2" key="1">
    <citation type="submission" date="2018-05" db="EMBL/GenBank/DDBJ databases">
        <authorList>
            <person name="Lanie J.A."/>
            <person name="Ng W.-L."/>
            <person name="Kazmierczak K.M."/>
            <person name="Andrzejewski T.M."/>
            <person name="Davidsen T.M."/>
            <person name="Wayne K.J."/>
            <person name="Tettelin H."/>
            <person name="Glass J.I."/>
            <person name="Rusch D."/>
            <person name="Podicherti R."/>
            <person name="Tsui H.-C.T."/>
            <person name="Winkler M.E."/>
        </authorList>
    </citation>
    <scope>NUCLEOTIDE SEQUENCE</scope>
</reference>
<dbReference type="AlphaFoldDB" id="A0A382GEU9"/>
<keyword evidence="1" id="KW-1133">Transmembrane helix</keyword>
<organism evidence="2">
    <name type="scientific">marine metagenome</name>
    <dbReference type="NCBI Taxonomy" id="408172"/>
    <lineage>
        <taxon>unclassified sequences</taxon>
        <taxon>metagenomes</taxon>
        <taxon>ecological metagenomes</taxon>
    </lineage>
</organism>
<sequence>METLVILGIPGVLFNILVIFVYIFTRNPKKESEEETV</sequence>
<accession>A0A382GEU9</accession>
<evidence type="ECO:0000313" key="2">
    <source>
        <dbReference type="EMBL" id="SVB73143.1"/>
    </source>
</evidence>
<feature type="non-terminal residue" evidence="2">
    <location>
        <position position="1"/>
    </location>
</feature>
<protein>
    <submittedName>
        <fullName evidence="2">Uncharacterized protein</fullName>
    </submittedName>
</protein>
<proteinExistence type="predicted"/>
<gene>
    <name evidence="2" type="ORF">METZ01_LOCUS225997</name>
</gene>
<dbReference type="EMBL" id="UINC01054891">
    <property type="protein sequence ID" value="SVB73143.1"/>
    <property type="molecule type" value="Genomic_DNA"/>
</dbReference>